<organism evidence="2 3">
    <name type="scientific">Edaphochlamys debaryana</name>
    <dbReference type="NCBI Taxonomy" id="47281"/>
    <lineage>
        <taxon>Eukaryota</taxon>
        <taxon>Viridiplantae</taxon>
        <taxon>Chlorophyta</taxon>
        <taxon>core chlorophytes</taxon>
        <taxon>Chlorophyceae</taxon>
        <taxon>CS clade</taxon>
        <taxon>Chlamydomonadales</taxon>
        <taxon>Chlamydomonadales incertae sedis</taxon>
        <taxon>Edaphochlamys</taxon>
    </lineage>
</organism>
<name>A0A836C7F2_9CHLO</name>
<dbReference type="AlphaFoldDB" id="A0A836C7F2"/>
<dbReference type="EMBL" id="JAEHOE010000001">
    <property type="protein sequence ID" value="KAG2501717.1"/>
    <property type="molecule type" value="Genomic_DNA"/>
</dbReference>
<comment type="caution">
    <text evidence="2">The sequence shown here is derived from an EMBL/GenBank/DDBJ whole genome shotgun (WGS) entry which is preliminary data.</text>
</comment>
<gene>
    <name evidence="2" type="ORF">HYH03_000218</name>
</gene>
<sequence>MANVGLLRPCALSRASGPFQRSGQTFAHPDTNPAAALACKSARGKHGAGALDRRDVLLLSSSLVLSHVAQLEASLPAHAAGRGLERYVRKRALDPLETYVPLVLEARALLPGAKRLGLINVGAARELLRQGPYSTLRENIRAISEYAVRDGRTTEVGALVTGFFRALESYDLLLADCLREKQFPAEEKLNAAIADIDDAIAKVLATVPADVMEKAERVFDVANAESSAAAIVQAVEQAEGKAGEAGEGKSAAAALELDEEAAALVRLLR</sequence>
<dbReference type="Pfam" id="PF25306">
    <property type="entry name" value="DUF7880"/>
    <property type="match status" value="1"/>
</dbReference>
<reference evidence="2" key="1">
    <citation type="journal article" date="2020" name="bioRxiv">
        <title>Comparative genomics of Chlamydomonas.</title>
        <authorList>
            <person name="Craig R.J."/>
            <person name="Hasan A.R."/>
            <person name="Ness R.W."/>
            <person name="Keightley P.D."/>
        </authorList>
    </citation>
    <scope>NUCLEOTIDE SEQUENCE</scope>
    <source>
        <strain evidence="2">CCAP 11/70</strain>
    </source>
</reference>
<evidence type="ECO:0000313" key="2">
    <source>
        <dbReference type="EMBL" id="KAG2501717.1"/>
    </source>
</evidence>
<feature type="domain" description="DUF7880" evidence="1">
    <location>
        <begin position="95"/>
        <end position="218"/>
    </location>
</feature>
<dbReference type="PANTHER" id="PTHR36014">
    <property type="entry name" value="OS03G0176600 PROTEIN"/>
    <property type="match status" value="1"/>
</dbReference>
<dbReference type="PANTHER" id="PTHR36014:SF1">
    <property type="entry name" value="OS03G0176700 PROTEIN"/>
    <property type="match status" value="1"/>
</dbReference>
<keyword evidence="3" id="KW-1185">Reference proteome</keyword>
<accession>A0A836C7F2</accession>
<evidence type="ECO:0000259" key="1">
    <source>
        <dbReference type="Pfam" id="PF25306"/>
    </source>
</evidence>
<evidence type="ECO:0000313" key="3">
    <source>
        <dbReference type="Proteomes" id="UP000612055"/>
    </source>
</evidence>
<protein>
    <recommendedName>
        <fullName evidence="1">DUF7880 domain-containing protein</fullName>
    </recommendedName>
</protein>
<dbReference type="Proteomes" id="UP000612055">
    <property type="component" value="Unassembled WGS sequence"/>
</dbReference>
<proteinExistence type="predicted"/>
<dbReference type="OrthoDB" id="512787at2759"/>
<dbReference type="InterPro" id="IPR057202">
    <property type="entry name" value="DUF7880"/>
</dbReference>